<dbReference type="SUPFAM" id="SSF56672">
    <property type="entry name" value="DNA/RNA polymerases"/>
    <property type="match status" value="1"/>
</dbReference>
<accession>A0A9Q3CUW4</accession>
<dbReference type="Gene3D" id="3.10.10.10">
    <property type="entry name" value="HIV Type 1 Reverse Transcriptase, subunit A, domain 1"/>
    <property type="match status" value="1"/>
</dbReference>
<dbReference type="InterPro" id="IPR021109">
    <property type="entry name" value="Peptidase_aspartic_dom_sf"/>
</dbReference>
<evidence type="ECO:0000313" key="2">
    <source>
        <dbReference type="Proteomes" id="UP000765509"/>
    </source>
</evidence>
<dbReference type="SUPFAM" id="SSF50630">
    <property type="entry name" value="Acid proteases"/>
    <property type="match status" value="1"/>
</dbReference>
<comment type="caution">
    <text evidence="1">The sequence shown here is derived from an EMBL/GenBank/DDBJ whole genome shotgun (WGS) entry which is preliminary data.</text>
</comment>
<dbReference type="Gene3D" id="2.40.70.10">
    <property type="entry name" value="Acid Proteases"/>
    <property type="match status" value="1"/>
</dbReference>
<dbReference type="Proteomes" id="UP000765509">
    <property type="component" value="Unassembled WGS sequence"/>
</dbReference>
<proteinExistence type="predicted"/>
<dbReference type="EMBL" id="AVOT02009833">
    <property type="protein sequence ID" value="MBW0488901.1"/>
    <property type="molecule type" value="Genomic_DNA"/>
</dbReference>
<reference evidence="1" key="1">
    <citation type="submission" date="2021-03" db="EMBL/GenBank/DDBJ databases">
        <title>Draft genome sequence of rust myrtle Austropuccinia psidii MF-1, a brazilian biotype.</title>
        <authorList>
            <person name="Quecine M.C."/>
            <person name="Pachon D.M.R."/>
            <person name="Bonatelli M.L."/>
            <person name="Correr F.H."/>
            <person name="Franceschini L.M."/>
            <person name="Leite T.F."/>
            <person name="Margarido G.R.A."/>
            <person name="Almeida C.A."/>
            <person name="Ferrarezi J.A."/>
            <person name="Labate C.A."/>
        </authorList>
    </citation>
    <scope>NUCLEOTIDE SEQUENCE</scope>
    <source>
        <strain evidence="1">MF-1</strain>
    </source>
</reference>
<evidence type="ECO:0000313" key="1">
    <source>
        <dbReference type="EMBL" id="MBW0488901.1"/>
    </source>
</evidence>
<dbReference type="AlphaFoldDB" id="A0A9Q3CUW4"/>
<dbReference type="InterPro" id="IPR043502">
    <property type="entry name" value="DNA/RNA_pol_sf"/>
</dbReference>
<protein>
    <submittedName>
        <fullName evidence="1">Uncharacterized protein</fullName>
    </submittedName>
</protein>
<gene>
    <name evidence="1" type="ORF">O181_028616</name>
</gene>
<sequence length="289" mass="32420">MCKTKPSRGKGYNSGESFITSVLVNDVGAKVKLDTGAFCTCIGKYYLQIILPECKNHLLPIEGVKSSGSSNHMYSLGLLVTNIVFAYPDGSVRMKTEILVMDNCTSQYIILGNDHLNTYGIDINSNKDRYFTIGENKRQKLAFSNMPKQISIVSSKKDTYKEEFVTDKPVEAKVNPPLSPKMRKELDSVFSTCKNAFSSDDEQLATIKGNQVDITLNIVRPYPAVLRRPAYPASPRARETLEKHIQDLIQLGVLRKVGNNEEVEVKKPVIIAWHHDKSRMVGDFRELNS</sequence>
<organism evidence="1 2">
    <name type="scientific">Austropuccinia psidii MF-1</name>
    <dbReference type="NCBI Taxonomy" id="1389203"/>
    <lineage>
        <taxon>Eukaryota</taxon>
        <taxon>Fungi</taxon>
        <taxon>Dikarya</taxon>
        <taxon>Basidiomycota</taxon>
        <taxon>Pucciniomycotina</taxon>
        <taxon>Pucciniomycetes</taxon>
        <taxon>Pucciniales</taxon>
        <taxon>Sphaerophragmiaceae</taxon>
        <taxon>Austropuccinia</taxon>
    </lineage>
</organism>
<name>A0A9Q3CUW4_9BASI</name>
<keyword evidence="2" id="KW-1185">Reference proteome</keyword>